<feature type="compositionally biased region" description="Low complexity" evidence="2">
    <location>
        <begin position="501"/>
        <end position="519"/>
    </location>
</feature>
<dbReference type="InterPro" id="IPR001680">
    <property type="entry name" value="WD40_rpt"/>
</dbReference>
<feature type="region of interest" description="Disordered" evidence="2">
    <location>
        <begin position="1299"/>
        <end position="1322"/>
    </location>
</feature>
<gene>
    <name evidence="4" type="ORF">SNE40_012599</name>
</gene>
<feature type="compositionally biased region" description="Polar residues" evidence="2">
    <location>
        <begin position="2976"/>
        <end position="2997"/>
    </location>
</feature>
<feature type="region of interest" description="Disordered" evidence="2">
    <location>
        <begin position="2704"/>
        <end position="2724"/>
    </location>
</feature>
<keyword evidence="5" id="KW-1185">Reference proteome</keyword>
<keyword evidence="1" id="KW-0853">WD repeat</keyword>
<dbReference type="PROSITE" id="PS50082">
    <property type="entry name" value="WD_REPEATS_2"/>
    <property type="match status" value="1"/>
</dbReference>
<name>A0AAN8JPU0_PATCE</name>
<feature type="compositionally biased region" description="Low complexity" evidence="2">
    <location>
        <begin position="830"/>
        <end position="839"/>
    </location>
</feature>
<feature type="repeat" description="WD" evidence="1">
    <location>
        <begin position="3203"/>
        <end position="3244"/>
    </location>
</feature>
<dbReference type="Pfam" id="PF00400">
    <property type="entry name" value="WD40"/>
    <property type="match status" value="2"/>
</dbReference>
<feature type="compositionally biased region" description="Basic and acidic residues" evidence="2">
    <location>
        <begin position="461"/>
        <end position="478"/>
    </location>
</feature>
<reference evidence="4 5" key="1">
    <citation type="submission" date="2024-01" db="EMBL/GenBank/DDBJ databases">
        <title>The genome of the rayed Mediterranean limpet Patella caerulea (Linnaeus, 1758).</title>
        <authorList>
            <person name="Anh-Thu Weber A."/>
            <person name="Halstead-Nussloch G."/>
        </authorList>
    </citation>
    <scope>NUCLEOTIDE SEQUENCE [LARGE SCALE GENOMIC DNA]</scope>
    <source>
        <strain evidence="4">AATW-2023a</strain>
        <tissue evidence="4">Whole specimen</tissue>
    </source>
</reference>
<dbReference type="PANTHER" id="PTHR13950:SF9">
    <property type="entry name" value="RABCONNECTIN-3A"/>
    <property type="match status" value="1"/>
</dbReference>
<dbReference type="Pfam" id="PF12234">
    <property type="entry name" value="Rav1p_C"/>
    <property type="match status" value="1"/>
</dbReference>
<evidence type="ECO:0000256" key="1">
    <source>
        <dbReference type="PROSITE-ProRule" id="PRU00221"/>
    </source>
</evidence>
<dbReference type="InterPro" id="IPR015943">
    <property type="entry name" value="WD40/YVTN_repeat-like_dom_sf"/>
</dbReference>
<protein>
    <recommendedName>
        <fullName evidence="3">RAVE complex protein Rav1 C-terminal domain-containing protein</fullName>
    </recommendedName>
</protein>
<dbReference type="EMBL" id="JAZGQO010000008">
    <property type="protein sequence ID" value="KAK6180445.1"/>
    <property type="molecule type" value="Genomic_DNA"/>
</dbReference>
<dbReference type="PANTHER" id="PTHR13950">
    <property type="entry name" value="RABCONNECTIN-RELATED"/>
    <property type="match status" value="1"/>
</dbReference>
<evidence type="ECO:0000259" key="3">
    <source>
        <dbReference type="Pfam" id="PF12234"/>
    </source>
</evidence>
<dbReference type="InterPro" id="IPR052208">
    <property type="entry name" value="DmX-like/RAVE_component"/>
</dbReference>
<dbReference type="Proteomes" id="UP001347796">
    <property type="component" value="Unassembled WGS sequence"/>
</dbReference>
<evidence type="ECO:0000256" key="2">
    <source>
        <dbReference type="SAM" id="MobiDB-lite"/>
    </source>
</evidence>
<dbReference type="SUPFAM" id="SSF50978">
    <property type="entry name" value="WD40 repeat-like"/>
    <property type="match status" value="2"/>
</dbReference>
<dbReference type="PROSITE" id="PS50294">
    <property type="entry name" value="WD_REPEATS_REGION"/>
    <property type="match status" value="1"/>
</dbReference>
<dbReference type="SMART" id="SM00320">
    <property type="entry name" value="WD40"/>
    <property type="match status" value="11"/>
</dbReference>
<dbReference type="InterPro" id="IPR022033">
    <property type="entry name" value="Rav1p_C"/>
</dbReference>
<comment type="caution">
    <text evidence="4">The sequence shown here is derived from an EMBL/GenBank/DDBJ whole genome shotgun (WGS) entry which is preliminary data.</text>
</comment>
<evidence type="ECO:0000313" key="4">
    <source>
        <dbReference type="EMBL" id="KAK6180445.1"/>
    </source>
</evidence>
<feature type="region of interest" description="Disordered" evidence="2">
    <location>
        <begin position="970"/>
        <end position="989"/>
    </location>
</feature>
<feature type="region of interest" description="Disordered" evidence="2">
    <location>
        <begin position="444"/>
        <end position="523"/>
    </location>
</feature>
<dbReference type="InterPro" id="IPR036322">
    <property type="entry name" value="WD40_repeat_dom_sf"/>
</dbReference>
<dbReference type="FunFam" id="2.130.10.10:FF:000651">
    <property type="entry name" value="RaBConnectin related"/>
    <property type="match status" value="1"/>
</dbReference>
<feature type="region of interest" description="Disordered" evidence="2">
    <location>
        <begin position="824"/>
        <end position="844"/>
    </location>
</feature>
<sequence>MNRHQVLTGACNLGDHCYAVGSVEGIHFTAYAAGCNIVILASNFERVQIIPGVTHGNIKVSCIDCSSDTGKIAASYGRKVHIFEPTPLIHESSHKLDYCWYRTATIEVDCVINAITWNMEGSKLLTGGENICIWQFEMMDTTDEDVEPQNRKVQFSLGTEDDDPIVQQLSHVVHGNNKDLLYHGPGSWECVWKCKPATTVYHVKFSPDGFLFATAGKADRLVKIWYEDRKVTPQLIRSDSISPKKEELHYSFVYIAHPRAVTGFSWRKTSKYMPRGSVANMLVTSCLDNVCRVWCETILPDDGLLDLEQFDPSTSLDSKFTTSRHKKRFIQRLKTIRHAIHKRRKQPKYNRETVMSVGNLSSMGSVHDFHKFAIHHNGVSPVLHFHLAGSINPETDIPLQPVIGNKDDVEHNFKIHWLNNKELQFTIEAEKILQEMYKQLSYEDRQTNNASEQNTDVDEVDSSRENTDHDSDHDDINQKKKKRGFFKRRGKNKNKDEKSLGSHTDSASSLSSGHGSDGSNTEISNSVMESLDRKIEVLLRDWHQNADMLFSIHPVDGSFLVWLVDWLDEYTPVCFRQAQVSFSSRLPHAFPIADARSMSSNLLMYCNYSKMDIKSAMKMDYGGSGSKNFDQPASATGKNSPGQNDNMLIPSVMMITKHKNGSINQWQISFTDNSKFQTIISVAHASRACGHRFRTNAASCHPVLPLLLTSSHHNIPEEETPDSEKPDDEGLGFPFCSELILWRVDPVGPLSKSGGITELARINAPPVSAFANVAWVPTLLPSTSLGSYSNSPSALFVASDGSCLRLYQAMIDARSLLMETAPKREQQGMSFSSTGTSSSYKPDNGPKLPSELFNIVSEQSSSRPGCIIELEAITDAKQDWQNVQLLHVFQEQLVTGKMGNMDSGGANMEAIVDLRNLGSFEENFYLVVLEKLLEGGSMLHMWKITISSQLGGGEDGFGEGQNGFSCFAAEDSSSDGASPEDPMDSKPSSVMTMSLSTAKVCSHKLDLPDTVDVVCATVSAGHLSSASIYPACFAPYQLVTACTDGEIRFWKCEVLDIDVNSYGMTHSNYSSLSVTSYEFSMDDEAKTHKPNVKTQLKSQPQDVEFSWVEWEMMNSGHASSAISLAGKPITISCAYSGRFSVAYRYGHITTKTDNLTDKFVNLCVAIYECESTGGSEWILEDTIELRNIKIPDPKAEIDLSMIFSPDGGLGPREESRGGISPSSSFANMTRTKSVPSLCTIQTVRRSIAEHGNRLGVLRQKSLVQLDWVSTEDGSHILTVGVGPKILTYSQVSNEIAQESKKAMMNTPEQKTNDPVKSRPRPMLQKSKSLVVDEYQEEIRWMRLRAVELNTADGLPPLPMHLSWVRAGILVIGMDNEMHVYSQWRPPFSVAEDAVDGQDDFNIDKRTLTESNLAHFSTGSVRNKLQSKSSFKPSRSMPSFKRLSTNFSVKKKEWNKSEQTSTTSKSSLQRSDSLTSLAIIHDFGLFEAARQANPVLPQYHPKQLLELLNFGKIKRVKAILAHLVRCIAGSDGIQAVFADEAENDEMKSYRQRSVSAVSAAGIQDNQIVTEDISDFGEINSIPPLPMYALLAADADNSGINMEIAKSGAVTSPNKQQDYSDLFVTNVLDDEEYDVSILSTSADSSGKRTKLSSSGPTQNPYLFAPNQAQVLAEHLLHVRLPGLSSLDQMYLMALADTVASTKTDFAEQFAQDGKAMETSSMDGPNTISHATESMDDCGLRFLLAMRHHIYLLGTLLPGQRRVLIKQGLRSFNLVWAFHSEAKEELLSFIPSMQKGEPIWEDLKQFGVGWWIDNIQVLKKLIEKVAKAAFQINKDPLDAAIFYLAMKKKNVLWGLYRSVDNKKMSEFFRNDFTQERWRKAALKNAFALLGKQMFMQAAAFFLLAGSLNDAINVCLDRLNDIQLALVICRLYDGEDTLPDSVKKILNTNILGYDEKGENYNPRKAHPNPFLRSMSLWLFKNYNKALQTLLQTKVGRPKLSTETDLDASTITPNVFNFYNYLRTHPLLMRQQLAATAPGRRKAVLTGFTRSNSVAVQDHNITTIDKITPMERRLFFATAHVHFKNGCPLLALEVLSKLPPVVDEKDSERLSSETLSMMKQNELIQTGIIDSIESKKDNSKASDFDWSTPLANEKKETANSFDWSQPLSNGTSNSIDWGQPVSKLAEKSEDFDWSQPTSRVRFEDDVELDFKIGSSDEEEEEDDKEIPTVMVEDPTGAIVQEKTSQKIDIMAQQYKFIACLKVLMEELGTLATGFEVDGGQLRYQLYIWLEKEAEILKALCSYGIEEESNTQHSLADANLDSSRDSDEMLDLPKFNRTASVRSDTSASKASLHEVILSDKLDLEAKMERMARRKQWLKMNQQLLRTLISYCIMQGSGGGGLASVRMELLLLLQELQQEKPQQQLLSPLPFPTTLPLLSASIASSKTVISDPIQHLQCMTQDMLHTIIEVVVPPGLSTDLSNIYLLRNLAVALSSCIYQCLCDSDNFVVSLNENIDIGLEGFTSSNVACQASYLMTGVKRRRGRSHSNVNEEVVNTPPAKWPGVTSLRVLLAREKDEDAPKLNILLCEALLAVYVSLLVNGLSTYDPLLLYRLVAHKFDEQTWCALFGGGVRTIIKANNSSIPLSKTSEDELAKHRMRLNMRVMGSSPVANKTPDLKETYKEKFVPPELSMITYFMTKPFVSSSESIISYDSDDSQMSDDEELTDSEDDEEITRPRTLALNNMQQHCDPNSYSWCLIRYCIVHHVLNNLQTFLPTIGIELAELPNCSPLLHALLKVLEKWDELLHSRLDLFACPPDDYIAGLRLDVVTGVPHTKYQALLDPNNTPFIGGSSSLPMKRLWFQLVKQPDLKEIFIRYIYRNKRVGLDSTDSMRTCTTDSDTPARSTEPMKIIHKEQDIITAFSINQANLNCIALATQKELVELDITKIINPPSWLEDETEYDIEFLKNPSPQPPELAEFLVVQTPQDSPLSQTTSQSGTHTPNTPYIPSAPGAFPIGTFPYAQTGRGTSVIQRRLIPGVRRIGCHPNLPHYLTGSADGSVRFWEWGHTQSLSILRQPGSFPKVTKVLFNAQGNKCCVSDIEGAICLWQVGLGSSFNKPIMSLSCHNKTTSDFTFVGSSSLIATAGHSSESRNVCLWDTLLPKRSSLVHAFNCHEHGSPAVIYAPQHQLLISGGRKGEICIFDLRQRQLRHTFHAHDGPIKCLTIDPEEEYFITGSADGDIKVWALDVHQLIFSFPGEHSKNTFFKNVGSTSGVAQVAIGPGHHLFSCGVDGSMKFRQLPEKELLVHHWT</sequence>
<feature type="compositionally biased region" description="Basic residues" evidence="2">
    <location>
        <begin position="479"/>
        <end position="492"/>
    </location>
</feature>
<dbReference type="Gene3D" id="2.130.10.10">
    <property type="entry name" value="YVTN repeat-like/Quinoprotein amine dehydrogenase"/>
    <property type="match status" value="3"/>
</dbReference>
<accession>A0AAN8JPU0</accession>
<feature type="region of interest" description="Disordered" evidence="2">
    <location>
        <begin position="2976"/>
        <end position="2998"/>
    </location>
</feature>
<organism evidence="4 5">
    <name type="scientific">Patella caerulea</name>
    <name type="common">Rayed Mediterranean limpet</name>
    <dbReference type="NCBI Taxonomy" id="87958"/>
    <lineage>
        <taxon>Eukaryota</taxon>
        <taxon>Metazoa</taxon>
        <taxon>Spiralia</taxon>
        <taxon>Lophotrochozoa</taxon>
        <taxon>Mollusca</taxon>
        <taxon>Gastropoda</taxon>
        <taxon>Patellogastropoda</taxon>
        <taxon>Patelloidea</taxon>
        <taxon>Patellidae</taxon>
        <taxon>Patella</taxon>
    </lineage>
</organism>
<feature type="domain" description="RAVE complex protein Rav1 C-terminal" evidence="3">
    <location>
        <begin position="1724"/>
        <end position="1995"/>
    </location>
</feature>
<dbReference type="GO" id="GO:0043291">
    <property type="term" value="C:RAVE complex"/>
    <property type="evidence" value="ECO:0007669"/>
    <property type="project" value="TreeGrafter"/>
</dbReference>
<dbReference type="GO" id="GO:0007035">
    <property type="term" value="P:vacuolar acidification"/>
    <property type="evidence" value="ECO:0007669"/>
    <property type="project" value="TreeGrafter"/>
</dbReference>
<evidence type="ECO:0000313" key="5">
    <source>
        <dbReference type="Proteomes" id="UP001347796"/>
    </source>
</evidence>
<proteinExistence type="predicted"/>